<evidence type="ECO:0000313" key="2">
    <source>
        <dbReference type="Proteomes" id="UP000824120"/>
    </source>
</evidence>
<sequence>MSRALNAPFEDPQYVGYGLPKWSANINYLAFAYDTIIFTSSNGYSLEKIMSILQDYEKKSGQRINKNKNYYYLHQNGPKYGSTCWKIGNFWKNICGGNLEAAPLLYDKIIGLIWVLYIYMHPMCTLVIL</sequence>
<reference evidence="1 2" key="1">
    <citation type="submission" date="2020-09" db="EMBL/GenBank/DDBJ databases">
        <title>De no assembly of potato wild relative species, Solanum commersonii.</title>
        <authorList>
            <person name="Cho K."/>
        </authorList>
    </citation>
    <scope>NUCLEOTIDE SEQUENCE [LARGE SCALE GENOMIC DNA]</scope>
    <source>
        <strain evidence="1">LZ3.2</strain>
        <tissue evidence="1">Leaf</tissue>
    </source>
</reference>
<name>A0A9J5XR03_SOLCO</name>
<protein>
    <recommendedName>
        <fullName evidence="3">Reverse transcriptase domain-containing protein</fullName>
    </recommendedName>
</protein>
<organism evidence="1 2">
    <name type="scientific">Solanum commersonii</name>
    <name type="common">Commerson's wild potato</name>
    <name type="synonym">Commerson's nightshade</name>
    <dbReference type="NCBI Taxonomy" id="4109"/>
    <lineage>
        <taxon>Eukaryota</taxon>
        <taxon>Viridiplantae</taxon>
        <taxon>Streptophyta</taxon>
        <taxon>Embryophyta</taxon>
        <taxon>Tracheophyta</taxon>
        <taxon>Spermatophyta</taxon>
        <taxon>Magnoliopsida</taxon>
        <taxon>eudicotyledons</taxon>
        <taxon>Gunneridae</taxon>
        <taxon>Pentapetalae</taxon>
        <taxon>asterids</taxon>
        <taxon>lamiids</taxon>
        <taxon>Solanales</taxon>
        <taxon>Solanaceae</taxon>
        <taxon>Solanoideae</taxon>
        <taxon>Solaneae</taxon>
        <taxon>Solanum</taxon>
    </lineage>
</organism>
<dbReference type="AlphaFoldDB" id="A0A9J5XR03"/>
<proteinExistence type="predicted"/>
<dbReference type="Proteomes" id="UP000824120">
    <property type="component" value="Chromosome 8"/>
</dbReference>
<keyword evidence="2" id="KW-1185">Reference proteome</keyword>
<gene>
    <name evidence="1" type="ORF">H5410_041147</name>
</gene>
<accession>A0A9J5XR03</accession>
<dbReference type="OrthoDB" id="1303894at2759"/>
<evidence type="ECO:0000313" key="1">
    <source>
        <dbReference type="EMBL" id="KAG5590633.1"/>
    </source>
</evidence>
<evidence type="ECO:0008006" key="3">
    <source>
        <dbReference type="Google" id="ProtNLM"/>
    </source>
</evidence>
<dbReference type="EMBL" id="JACXVP010000008">
    <property type="protein sequence ID" value="KAG5590633.1"/>
    <property type="molecule type" value="Genomic_DNA"/>
</dbReference>
<comment type="caution">
    <text evidence="1">The sequence shown here is derived from an EMBL/GenBank/DDBJ whole genome shotgun (WGS) entry which is preliminary data.</text>
</comment>